<keyword evidence="5" id="KW-1185">Reference proteome</keyword>
<dbReference type="Proteomes" id="UP001162156">
    <property type="component" value="Unassembled WGS sequence"/>
</dbReference>
<evidence type="ECO:0000313" key="4">
    <source>
        <dbReference type="EMBL" id="KAJ8929035.1"/>
    </source>
</evidence>
<dbReference type="Pfam" id="PF13359">
    <property type="entry name" value="DDE_Tnp_4"/>
    <property type="match status" value="1"/>
</dbReference>
<organism evidence="4 5">
    <name type="scientific">Rhamnusium bicolor</name>
    <dbReference type="NCBI Taxonomy" id="1586634"/>
    <lineage>
        <taxon>Eukaryota</taxon>
        <taxon>Metazoa</taxon>
        <taxon>Ecdysozoa</taxon>
        <taxon>Arthropoda</taxon>
        <taxon>Hexapoda</taxon>
        <taxon>Insecta</taxon>
        <taxon>Pterygota</taxon>
        <taxon>Neoptera</taxon>
        <taxon>Endopterygota</taxon>
        <taxon>Coleoptera</taxon>
        <taxon>Polyphaga</taxon>
        <taxon>Cucujiformia</taxon>
        <taxon>Chrysomeloidea</taxon>
        <taxon>Cerambycidae</taxon>
        <taxon>Lepturinae</taxon>
        <taxon>Rhagiini</taxon>
        <taxon>Rhamnusium</taxon>
    </lineage>
</organism>
<sequence length="115" mass="13643">MYQRIFNYRLSRARCIVENTFGILANRFRILLNVIPLKSNKAKVVTQVCVALHNFLRKESNLQYPEENIDKRFRFIYGLSRQTGNRPKNEVIQIREEFKEYANGCGSVPWQDNMI</sequence>
<evidence type="ECO:0000256" key="2">
    <source>
        <dbReference type="ARBA" id="ARBA00022723"/>
    </source>
</evidence>
<gene>
    <name evidence="4" type="ORF">NQ314_018304</name>
</gene>
<dbReference type="InterPro" id="IPR027806">
    <property type="entry name" value="HARBI1_dom"/>
</dbReference>
<comment type="cofactor">
    <cofactor evidence="1">
        <name>a divalent metal cation</name>
        <dbReference type="ChEBI" id="CHEBI:60240"/>
    </cofactor>
</comment>
<keyword evidence="2" id="KW-0479">Metal-binding</keyword>
<reference evidence="4" key="1">
    <citation type="journal article" date="2023" name="Insect Mol. Biol.">
        <title>Genome sequencing provides insights into the evolution of gene families encoding plant cell wall-degrading enzymes in longhorned beetles.</title>
        <authorList>
            <person name="Shin N.R."/>
            <person name="Okamura Y."/>
            <person name="Kirsch R."/>
            <person name="Pauchet Y."/>
        </authorList>
    </citation>
    <scope>NUCLEOTIDE SEQUENCE</scope>
    <source>
        <strain evidence="4">RBIC_L_NR</strain>
    </source>
</reference>
<dbReference type="GO" id="GO:0046872">
    <property type="term" value="F:metal ion binding"/>
    <property type="evidence" value="ECO:0007669"/>
    <property type="project" value="UniProtKB-KW"/>
</dbReference>
<protein>
    <recommendedName>
        <fullName evidence="3">DDE Tnp4 domain-containing protein</fullName>
    </recommendedName>
</protein>
<proteinExistence type="predicted"/>
<comment type="caution">
    <text evidence="4">The sequence shown here is derived from an EMBL/GenBank/DDBJ whole genome shotgun (WGS) entry which is preliminary data.</text>
</comment>
<evidence type="ECO:0000259" key="3">
    <source>
        <dbReference type="Pfam" id="PF13359"/>
    </source>
</evidence>
<dbReference type="AlphaFoldDB" id="A0AAV8WQJ2"/>
<dbReference type="EMBL" id="JANEYF010005149">
    <property type="protein sequence ID" value="KAJ8929035.1"/>
    <property type="molecule type" value="Genomic_DNA"/>
</dbReference>
<name>A0AAV8WQJ2_9CUCU</name>
<accession>A0AAV8WQJ2</accession>
<evidence type="ECO:0000313" key="5">
    <source>
        <dbReference type="Proteomes" id="UP001162156"/>
    </source>
</evidence>
<feature type="domain" description="DDE Tnp4" evidence="3">
    <location>
        <begin position="3"/>
        <end position="54"/>
    </location>
</feature>
<evidence type="ECO:0000256" key="1">
    <source>
        <dbReference type="ARBA" id="ARBA00001968"/>
    </source>
</evidence>